<comment type="caution">
    <text evidence="2">The sequence shown here is derived from an EMBL/GenBank/DDBJ whole genome shotgun (WGS) entry which is preliminary data.</text>
</comment>
<evidence type="ECO:0000313" key="2">
    <source>
        <dbReference type="EMBL" id="MEO3715993.1"/>
    </source>
</evidence>
<evidence type="ECO:0000256" key="1">
    <source>
        <dbReference type="SAM" id="Phobius"/>
    </source>
</evidence>
<reference evidence="2" key="1">
    <citation type="submission" date="2023-05" db="EMBL/GenBank/DDBJ databases">
        <authorList>
            <person name="Du J."/>
        </authorList>
    </citation>
    <scope>NUCLEOTIDE SEQUENCE</scope>
    <source>
        <strain evidence="2">UMB1064</strain>
    </source>
</reference>
<keyword evidence="1" id="KW-1133">Transmembrane helix</keyword>
<feature type="transmembrane region" description="Helical" evidence="1">
    <location>
        <begin position="71"/>
        <end position="88"/>
    </location>
</feature>
<protein>
    <submittedName>
        <fullName evidence="2">Uncharacterized protein</fullName>
    </submittedName>
</protein>
<evidence type="ECO:0000313" key="3">
    <source>
        <dbReference type="Proteomes" id="UP001223646"/>
    </source>
</evidence>
<name>A0AAW9SPQ0_CORAY</name>
<proteinExistence type="predicted"/>
<gene>
    <name evidence="2" type="ORF">QP460_000075</name>
</gene>
<feature type="transmembrane region" description="Helical" evidence="1">
    <location>
        <begin position="31"/>
        <end position="51"/>
    </location>
</feature>
<sequence length="89" mass="9660">MQVLAAGPPTSPWDLPAEIKSEVWRWLQMTLYVTLAGAVVAVIIFGAMLALDRNRGEPVSATSPTVRAFRIALGVMVMTSALTLAQWFT</sequence>
<dbReference type="Proteomes" id="UP001223646">
    <property type="component" value="Unassembled WGS sequence"/>
</dbReference>
<keyword evidence="1" id="KW-0812">Transmembrane</keyword>
<keyword evidence="1" id="KW-0472">Membrane</keyword>
<organism evidence="2 3">
    <name type="scientific">Corynebacterium amycolatum</name>
    <dbReference type="NCBI Taxonomy" id="43765"/>
    <lineage>
        <taxon>Bacteria</taxon>
        <taxon>Bacillati</taxon>
        <taxon>Actinomycetota</taxon>
        <taxon>Actinomycetes</taxon>
        <taxon>Mycobacteriales</taxon>
        <taxon>Corynebacteriaceae</taxon>
        <taxon>Corynebacterium</taxon>
    </lineage>
</organism>
<dbReference type="RefSeq" id="WP_070644253.1">
    <property type="nucleotide sequence ID" value="NZ_JASOFM010000007.1"/>
</dbReference>
<dbReference type="EMBL" id="JASOOY020000001">
    <property type="protein sequence ID" value="MEO3715993.1"/>
    <property type="molecule type" value="Genomic_DNA"/>
</dbReference>
<dbReference type="AlphaFoldDB" id="A0AAW9SPQ0"/>
<reference evidence="2" key="2">
    <citation type="submission" date="2024-05" db="EMBL/GenBank/DDBJ databases">
        <authorList>
            <person name="Wolfe A."/>
        </authorList>
    </citation>
    <scope>NUCLEOTIDE SEQUENCE</scope>
    <source>
        <strain evidence="2">UMB1064</strain>
    </source>
</reference>
<accession>A0AAW9SPQ0</accession>